<feature type="region of interest" description="Disordered" evidence="1">
    <location>
        <begin position="14"/>
        <end position="135"/>
    </location>
</feature>
<keyword evidence="3" id="KW-1185">Reference proteome</keyword>
<comment type="caution">
    <text evidence="2">The sequence shown here is derived from an EMBL/GenBank/DDBJ whole genome shotgun (WGS) entry which is preliminary data.</text>
</comment>
<feature type="compositionally biased region" description="Basic residues" evidence="1">
    <location>
        <begin position="35"/>
        <end position="44"/>
    </location>
</feature>
<dbReference type="Proteomes" id="UP000479710">
    <property type="component" value="Unassembled WGS sequence"/>
</dbReference>
<accession>A0A6G1DMY0</accession>
<sequence length="135" mass="14687">MSVVPAILVEAGYGDGYTTTTMPVKATVKAEKPHKEHKPPRHHEKPSPSNRSPGSHKPLSYAPPTNTTTTPRTHLCGRPRHFPMPLIPEPMRPTYTPIIIKPTPPTDIQAGNTDRSMAPSRRGGSVPVSLGCTRQ</sequence>
<gene>
    <name evidence="2" type="ORF">E2562_024932</name>
</gene>
<dbReference type="EMBL" id="SPHZ02000006">
    <property type="protein sequence ID" value="KAF0913850.1"/>
    <property type="molecule type" value="Genomic_DNA"/>
</dbReference>
<evidence type="ECO:0000313" key="2">
    <source>
        <dbReference type="EMBL" id="KAF0913850.1"/>
    </source>
</evidence>
<dbReference type="AlphaFoldDB" id="A0A6G1DMY0"/>
<evidence type="ECO:0000313" key="3">
    <source>
        <dbReference type="Proteomes" id="UP000479710"/>
    </source>
</evidence>
<evidence type="ECO:0000256" key="1">
    <source>
        <dbReference type="SAM" id="MobiDB-lite"/>
    </source>
</evidence>
<protein>
    <submittedName>
        <fullName evidence="2">Uncharacterized protein</fullName>
    </submittedName>
</protein>
<organism evidence="2 3">
    <name type="scientific">Oryza meyeriana var. granulata</name>
    <dbReference type="NCBI Taxonomy" id="110450"/>
    <lineage>
        <taxon>Eukaryota</taxon>
        <taxon>Viridiplantae</taxon>
        <taxon>Streptophyta</taxon>
        <taxon>Embryophyta</taxon>
        <taxon>Tracheophyta</taxon>
        <taxon>Spermatophyta</taxon>
        <taxon>Magnoliopsida</taxon>
        <taxon>Liliopsida</taxon>
        <taxon>Poales</taxon>
        <taxon>Poaceae</taxon>
        <taxon>BOP clade</taxon>
        <taxon>Oryzoideae</taxon>
        <taxon>Oryzeae</taxon>
        <taxon>Oryzinae</taxon>
        <taxon>Oryza</taxon>
        <taxon>Oryza meyeriana</taxon>
    </lineage>
</organism>
<feature type="compositionally biased region" description="Low complexity" evidence="1">
    <location>
        <begin position="63"/>
        <end position="73"/>
    </location>
</feature>
<name>A0A6G1DMY0_9ORYZ</name>
<reference evidence="2 3" key="1">
    <citation type="submission" date="2019-11" db="EMBL/GenBank/DDBJ databases">
        <title>Whole genome sequence of Oryza granulata.</title>
        <authorList>
            <person name="Li W."/>
        </authorList>
    </citation>
    <scope>NUCLEOTIDE SEQUENCE [LARGE SCALE GENOMIC DNA]</scope>
    <source>
        <strain evidence="3">cv. Menghai</strain>
        <tissue evidence="2">Leaf</tissue>
    </source>
</reference>
<proteinExistence type="predicted"/>